<feature type="transmembrane region" description="Helical" evidence="9">
    <location>
        <begin position="164"/>
        <end position="183"/>
    </location>
</feature>
<evidence type="ECO:0000313" key="11">
    <source>
        <dbReference type="Proteomes" id="UP000030066"/>
    </source>
</evidence>
<keyword evidence="2" id="KW-1003">Cell membrane</keyword>
<keyword evidence="4 9" id="KW-0812">Transmembrane</keyword>
<evidence type="ECO:0000256" key="9">
    <source>
        <dbReference type="SAM" id="Phobius"/>
    </source>
</evidence>
<dbReference type="PANTHER" id="PTHR33695:SF1">
    <property type="entry name" value="LIPOPROTEIN SIGNAL PEPTIDASE"/>
    <property type="match status" value="1"/>
</dbReference>
<feature type="transmembrane region" description="Helical" evidence="9">
    <location>
        <begin position="31"/>
        <end position="51"/>
    </location>
</feature>
<feature type="transmembrane region" description="Helical" evidence="9">
    <location>
        <begin position="87"/>
        <end position="106"/>
    </location>
</feature>
<dbReference type="KEGG" id="mgj:MGM1_2840"/>
<feature type="transmembrane region" description="Helical" evidence="9">
    <location>
        <begin position="113"/>
        <end position="133"/>
    </location>
</feature>
<dbReference type="EMBL" id="CP007711">
    <property type="protein sequence ID" value="AIV03658.1"/>
    <property type="molecule type" value="Genomic_DNA"/>
</dbReference>
<keyword evidence="3" id="KW-0645">Protease</keyword>
<evidence type="ECO:0000256" key="8">
    <source>
        <dbReference type="ARBA" id="ARBA00023136"/>
    </source>
</evidence>
<reference evidence="10 11" key="1">
    <citation type="journal article" date="2014" name="PLoS ONE">
        <title>An emerging Mycoplasma associated with trichomoniasis, vaginal infection and disease.</title>
        <authorList>
            <consortium name="Vaginal Microbiome Consortium"/>
            <person name="Fettweis J.M."/>
            <person name="Serrano M.G."/>
            <person name="Huang B."/>
            <person name="Brooks J.P."/>
            <person name="Glascock A.L."/>
            <person name="Sheth N.U."/>
            <person name="Strauss J.F.III."/>
            <person name="Jefferson K.K."/>
            <person name="Buck G.A."/>
        </authorList>
    </citation>
    <scope>NUCLEOTIDE SEQUENCE [LARGE SCALE GENOMIC DNA]</scope>
    <source>
        <strain evidence="10 11">VCU_M1</strain>
    </source>
</reference>
<dbReference type="AlphaFoldDB" id="A0A097SSU1"/>
<dbReference type="GO" id="GO:0004190">
    <property type="term" value="F:aspartic-type endopeptidase activity"/>
    <property type="evidence" value="ECO:0007669"/>
    <property type="project" value="UniProtKB-KW"/>
</dbReference>
<name>A0A097SSU1_9BACT</name>
<evidence type="ECO:0000256" key="2">
    <source>
        <dbReference type="ARBA" id="ARBA00022475"/>
    </source>
</evidence>
<evidence type="ECO:0000256" key="1">
    <source>
        <dbReference type="ARBA" id="ARBA00006139"/>
    </source>
</evidence>
<dbReference type="STRING" id="1318617.MGM1_2840"/>
<evidence type="ECO:0000256" key="5">
    <source>
        <dbReference type="ARBA" id="ARBA00022750"/>
    </source>
</evidence>
<evidence type="ECO:0000256" key="7">
    <source>
        <dbReference type="ARBA" id="ARBA00022989"/>
    </source>
</evidence>
<keyword evidence="8 9" id="KW-0472">Membrane</keyword>
<dbReference type="InterPro" id="IPR001872">
    <property type="entry name" value="Peptidase_A8"/>
</dbReference>
<keyword evidence="11" id="KW-1185">Reference proteome</keyword>
<dbReference type="GO" id="GO:0006508">
    <property type="term" value="P:proteolysis"/>
    <property type="evidence" value="ECO:0007669"/>
    <property type="project" value="UniProtKB-KW"/>
</dbReference>
<protein>
    <submittedName>
        <fullName evidence="10">Prolipoprotein signal peptidase</fullName>
    </submittedName>
</protein>
<dbReference type="HOGENOM" id="CLU_1155419_0_0_14"/>
<evidence type="ECO:0000256" key="6">
    <source>
        <dbReference type="ARBA" id="ARBA00022801"/>
    </source>
</evidence>
<proteinExistence type="inferred from homology"/>
<evidence type="ECO:0000256" key="4">
    <source>
        <dbReference type="ARBA" id="ARBA00022692"/>
    </source>
</evidence>
<evidence type="ECO:0000256" key="3">
    <source>
        <dbReference type="ARBA" id="ARBA00022670"/>
    </source>
</evidence>
<keyword evidence="7 9" id="KW-1133">Transmembrane helix</keyword>
<dbReference type="PANTHER" id="PTHR33695">
    <property type="entry name" value="LIPOPROTEIN SIGNAL PEPTIDASE"/>
    <property type="match status" value="1"/>
</dbReference>
<dbReference type="Pfam" id="PF01252">
    <property type="entry name" value="Peptidase_A8"/>
    <property type="match status" value="1"/>
</dbReference>
<accession>A0A097SSU1</accession>
<evidence type="ECO:0000313" key="10">
    <source>
        <dbReference type="EMBL" id="AIV03658.1"/>
    </source>
</evidence>
<dbReference type="Proteomes" id="UP000030066">
    <property type="component" value="Chromosome"/>
</dbReference>
<gene>
    <name evidence="10" type="primary">lsp</name>
    <name evidence="10" type="ORF">MGM1_2840</name>
</gene>
<dbReference type="GO" id="GO:0016020">
    <property type="term" value="C:membrane"/>
    <property type="evidence" value="ECO:0007669"/>
    <property type="project" value="InterPro"/>
</dbReference>
<keyword evidence="5" id="KW-0064">Aspartyl protease</keyword>
<comment type="similarity">
    <text evidence="1">Belongs to the peptidase A8 family.</text>
</comment>
<sequence>MSNVENNKRWHKQWSEFKKAHCNKQALLNKFYAFIFAAVIVLLCSVTMSIYCCKLTKPTVVDPYRFINISIDINQGISFGNLNGKTWLIYILQSVLIVVLFIFTFISKRFVEWFFGSMAYIGATYNLVDRMVIKEIASLKQKTNGVLDYFQFFDKSAIFNFPDFFIITGIIGICLFSFIFFICEYKQKKKNEEIKK</sequence>
<keyword evidence="6" id="KW-0378">Hydrolase</keyword>
<dbReference type="eggNOG" id="COG0597">
    <property type="taxonomic scope" value="Bacteria"/>
</dbReference>
<organism evidence="10 11">
    <name type="scientific">Candidatus Malacoplasma girerdii</name>
    <dbReference type="NCBI Taxonomy" id="1318617"/>
    <lineage>
        <taxon>Bacteria</taxon>
        <taxon>Bacillati</taxon>
        <taxon>Mycoplasmatota</taxon>
        <taxon>Mycoplasmoidales</taxon>
        <taxon>Mycoplasmoidaceae</taxon>
        <taxon>Malacoplasma</taxon>
    </lineage>
</organism>